<dbReference type="InterPro" id="IPR019652">
    <property type="entry name" value="DUF2509"/>
</dbReference>
<gene>
    <name evidence="1" type="primary">ygdB</name>
    <name evidence="1" type="ORF">NCTC9045_01165</name>
</gene>
<dbReference type="Pfam" id="PF10713">
    <property type="entry name" value="DUF2509"/>
    <property type="match status" value="1"/>
</dbReference>
<evidence type="ECO:0000313" key="2">
    <source>
        <dbReference type="Proteomes" id="UP000254503"/>
    </source>
</evidence>
<dbReference type="Proteomes" id="UP000254503">
    <property type="component" value="Unassembled WGS sequence"/>
</dbReference>
<reference evidence="1 2" key="1">
    <citation type="submission" date="2018-06" db="EMBL/GenBank/DDBJ databases">
        <authorList>
            <consortium name="Pathogen Informatics"/>
            <person name="Doyle S."/>
        </authorList>
    </citation>
    <scope>NUCLEOTIDE SEQUENCE [LARGE SCALE GENOMIC DNA]</scope>
    <source>
        <strain evidence="1 2">NCTC9045</strain>
    </source>
</reference>
<sequence length="92" mass="10423">MNREKGVSSLALVLMLLVLGSLLLQGMSQQDRSFASRVSMESQSLRRQAIVQSALAWGKCTPGRRSQQFSARSTLKPMPRFVCVYWQIMKPY</sequence>
<protein>
    <submittedName>
        <fullName evidence="1">Protein</fullName>
    </submittedName>
</protein>
<dbReference type="AlphaFoldDB" id="A0A376WUV5"/>
<dbReference type="EMBL" id="UGDD01000002">
    <property type="protein sequence ID" value="STJ53333.1"/>
    <property type="molecule type" value="Genomic_DNA"/>
</dbReference>
<name>A0A376WUV5_ECOLX</name>
<organism evidence="1 2">
    <name type="scientific">Escherichia coli</name>
    <dbReference type="NCBI Taxonomy" id="562"/>
    <lineage>
        <taxon>Bacteria</taxon>
        <taxon>Pseudomonadati</taxon>
        <taxon>Pseudomonadota</taxon>
        <taxon>Gammaproteobacteria</taxon>
        <taxon>Enterobacterales</taxon>
        <taxon>Enterobacteriaceae</taxon>
        <taxon>Escherichia</taxon>
    </lineage>
</organism>
<accession>A0A376WUV5</accession>
<evidence type="ECO:0000313" key="1">
    <source>
        <dbReference type="EMBL" id="STJ53333.1"/>
    </source>
</evidence>
<proteinExistence type="predicted"/>